<gene>
    <name evidence="2" type="ORF">CSC2_28050</name>
</gene>
<keyword evidence="1" id="KW-0472">Membrane</keyword>
<evidence type="ECO:0000256" key="1">
    <source>
        <dbReference type="SAM" id="Phobius"/>
    </source>
</evidence>
<dbReference type="Proteomes" id="UP000663802">
    <property type="component" value="Unassembled WGS sequence"/>
</dbReference>
<dbReference type="SUPFAM" id="SSF82171">
    <property type="entry name" value="DPP6 N-terminal domain-like"/>
    <property type="match status" value="1"/>
</dbReference>
<reference evidence="2 3" key="1">
    <citation type="journal article" date="2021" name="Int. J. Syst. Evol. Microbiol.">
        <title>Clostridium zeae sp. nov., isolated from corn silage.</title>
        <authorList>
            <person name="Kobayashi H."/>
            <person name="Tanizawa Y."/>
            <person name="Yagura M."/>
            <person name="Sakamoto M."/>
            <person name="Ohkuma M."/>
            <person name="Tohno M."/>
        </authorList>
    </citation>
    <scope>NUCLEOTIDE SEQUENCE [LARGE SCALE GENOMIC DNA]</scope>
    <source>
        <strain evidence="2 3">CSC2</strain>
    </source>
</reference>
<evidence type="ECO:0000313" key="2">
    <source>
        <dbReference type="EMBL" id="GFZ32279.1"/>
    </source>
</evidence>
<feature type="transmembrane region" description="Helical" evidence="1">
    <location>
        <begin position="6"/>
        <end position="24"/>
    </location>
</feature>
<dbReference type="SUPFAM" id="SSF69304">
    <property type="entry name" value="Tricorn protease N-terminal domain"/>
    <property type="match status" value="1"/>
</dbReference>
<keyword evidence="3" id="KW-1185">Reference proteome</keyword>
<proteinExistence type="predicted"/>
<dbReference type="RefSeq" id="WP_206870536.1">
    <property type="nucleotide sequence ID" value="NZ_BMBA01000002.1"/>
</dbReference>
<evidence type="ECO:0008006" key="4">
    <source>
        <dbReference type="Google" id="ProtNLM"/>
    </source>
</evidence>
<name>A0ABQ1EC84_9CLOT</name>
<protein>
    <recommendedName>
        <fullName evidence="4">Protein TolB</fullName>
    </recommendedName>
</protein>
<keyword evidence="1" id="KW-1133">Transmembrane helix</keyword>
<sequence>MRNRKILFGIIISIILILLIFNVFKVKSNKNLLIISTPNNDNKIINYYTYDIISKNIKKIYSTNKTCYPTAVLSDDGKVLYFTKNDVNQYAQLFQRNLITNEEKQLTTEKDNKIINVDFMKINYKNQLIYLRTVQKDHRNFSLSIYNIKTNELRILDKSEQDLSNQFFDFANSSDSMLVLQNSEEEKFKALDEANKTHNLNLYFSNKIILKDAEGYNKKNYGIIKNEIVDVSMSPNSQAAIILTGEVVNLDEHKFKKQVLLINLNNDSKVESILSTGECYKDIMKICFATDGKGFYFVASDTNIPCGVYYYNLKSKATSLVLKIDNEKIIDCIETHK</sequence>
<organism evidence="2 3">
    <name type="scientific">Clostridium zeae</name>
    <dbReference type="NCBI Taxonomy" id="2759022"/>
    <lineage>
        <taxon>Bacteria</taxon>
        <taxon>Bacillati</taxon>
        <taxon>Bacillota</taxon>
        <taxon>Clostridia</taxon>
        <taxon>Eubacteriales</taxon>
        <taxon>Clostridiaceae</taxon>
        <taxon>Clostridium</taxon>
    </lineage>
</organism>
<evidence type="ECO:0000313" key="3">
    <source>
        <dbReference type="Proteomes" id="UP000663802"/>
    </source>
</evidence>
<keyword evidence="1" id="KW-0812">Transmembrane</keyword>
<accession>A0ABQ1EC84</accession>
<comment type="caution">
    <text evidence="2">The sequence shown here is derived from an EMBL/GenBank/DDBJ whole genome shotgun (WGS) entry which is preliminary data.</text>
</comment>
<dbReference type="EMBL" id="BMBA01000002">
    <property type="protein sequence ID" value="GFZ32279.1"/>
    <property type="molecule type" value="Genomic_DNA"/>
</dbReference>